<feature type="compositionally biased region" description="Low complexity" evidence="1">
    <location>
        <begin position="158"/>
        <end position="167"/>
    </location>
</feature>
<reference evidence="2 3" key="2">
    <citation type="submission" date="2018-04" db="EMBL/GenBank/DDBJ databases">
        <title>OglaRS2 (Oryza glaberrima Reference Sequence Version 2).</title>
        <authorList>
            <person name="Zhang J."/>
            <person name="Kudrna D."/>
            <person name="Lee S."/>
            <person name="Talag J."/>
            <person name="Rajasekar S."/>
            <person name="Wing R.A."/>
        </authorList>
    </citation>
    <scope>NUCLEOTIDE SEQUENCE [LARGE SCALE GENOMIC DNA]</scope>
    <source>
        <strain evidence="2 3">cv. IRGC 96717</strain>
    </source>
</reference>
<proteinExistence type="predicted"/>
<dbReference type="EnsemblPlants" id="ORGLA08G0169000.1">
    <property type="protein sequence ID" value="ORGLA08G0169000.1"/>
    <property type="gene ID" value="ORGLA08G0169000"/>
</dbReference>
<evidence type="ECO:0008006" key="4">
    <source>
        <dbReference type="Google" id="ProtNLM"/>
    </source>
</evidence>
<evidence type="ECO:0000313" key="2">
    <source>
        <dbReference type="EnsemblPlants" id="ORGLA08G0169000.1"/>
    </source>
</evidence>
<dbReference type="OMA" id="HLTCTHE"/>
<sequence length="374" mass="38803">MRVPIPVLDAQPFRVSVSYRRIAAQGAGLFCCCGLWTLVLDRETKGNYCRRVGEVADRNVNTGWHAAPGAAAETAKKRDQESLSHLTCTHEKWVRSTSTTGFTGLASVADDRVSSPPPPPRRSRPKGDTDGDNNLVAAPPNPPPLRLAAARVARRQSRTATRTAAGRSPHEEAQRRDTGGPLGGGKTAADAAAPGTTETDPHPLAADLASPSAVDLAATATGGGKGRRHGSTRKATVGVAAARPGVGGRGPAPKWRDPASLARIWLGCCRSGSSGCRVEAGDMAGVAAAVADGDSDWAAPVVVAAVDDSGRSCVEVTAAVAVEAMAAAAGEAAPVVMADGDDDSGRICGKGGYGWLRWQMRRQGRRRADDRQRE</sequence>
<protein>
    <recommendedName>
        <fullName evidence="4">DUF834 domain-containing protein</fullName>
    </recommendedName>
</protein>
<evidence type="ECO:0000256" key="1">
    <source>
        <dbReference type="SAM" id="MobiDB-lite"/>
    </source>
</evidence>
<dbReference type="AlphaFoldDB" id="I1QJT9"/>
<keyword evidence="3" id="KW-1185">Reference proteome</keyword>
<name>I1QJT9_ORYGL</name>
<dbReference type="HOGENOM" id="CLU_772503_0_0_1"/>
<feature type="region of interest" description="Disordered" evidence="1">
    <location>
        <begin position="106"/>
        <end position="206"/>
    </location>
</feature>
<feature type="compositionally biased region" description="Basic and acidic residues" evidence="1">
    <location>
        <begin position="168"/>
        <end position="178"/>
    </location>
</feature>
<reference evidence="2" key="1">
    <citation type="submission" date="2015-06" db="UniProtKB">
        <authorList>
            <consortium name="EnsemblPlants"/>
        </authorList>
    </citation>
    <scope>IDENTIFICATION</scope>
</reference>
<dbReference type="Gramene" id="ORGLA08G0169000.1">
    <property type="protein sequence ID" value="ORGLA08G0169000.1"/>
    <property type="gene ID" value="ORGLA08G0169000"/>
</dbReference>
<accession>I1QJT9</accession>
<evidence type="ECO:0000313" key="3">
    <source>
        <dbReference type="Proteomes" id="UP000007306"/>
    </source>
</evidence>
<dbReference type="Proteomes" id="UP000007306">
    <property type="component" value="Chromosome 8"/>
</dbReference>
<organism evidence="2 3">
    <name type="scientific">Oryza glaberrima</name>
    <name type="common">African rice</name>
    <dbReference type="NCBI Taxonomy" id="4538"/>
    <lineage>
        <taxon>Eukaryota</taxon>
        <taxon>Viridiplantae</taxon>
        <taxon>Streptophyta</taxon>
        <taxon>Embryophyta</taxon>
        <taxon>Tracheophyta</taxon>
        <taxon>Spermatophyta</taxon>
        <taxon>Magnoliopsida</taxon>
        <taxon>Liliopsida</taxon>
        <taxon>Poales</taxon>
        <taxon>Poaceae</taxon>
        <taxon>BOP clade</taxon>
        <taxon>Oryzoideae</taxon>
        <taxon>Oryzeae</taxon>
        <taxon>Oryzinae</taxon>
        <taxon>Oryza</taxon>
    </lineage>
</organism>